<feature type="transmembrane region" description="Helical" evidence="1">
    <location>
        <begin position="70"/>
        <end position="91"/>
    </location>
</feature>
<accession>A0A449AEC9</accession>
<dbReference type="AlphaFoldDB" id="A0A449AEC9"/>
<evidence type="ECO:0000313" key="2">
    <source>
        <dbReference type="EMBL" id="VEU63348.1"/>
    </source>
</evidence>
<keyword evidence="1" id="KW-0812">Transmembrane</keyword>
<sequence length="198" mass="24047">MDFFVQNKIKLNENYFNNLELVLKKYNKFINEVYLKKKRKVSFLTVLIILCIVILSVFSMIFFTEISTQFYLVRLISIFTIVIILTTNAFMQLKMNNNKFFIESNYYKELLTSWKQVNDSLPGTREFGEIYKHFIYKFKEKNIKLVINQGNKKIKLKVNTNYQTWDKSIFKTKEEWIYFLNVLPWNLINDKKEQNYEI</sequence>
<dbReference type="EMBL" id="LR214972">
    <property type="protein sequence ID" value="VEU63348.1"/>
    <property type="molecule type" value="Genomic_DNA"/>
</dbReference>
<feature type="transmembrane region" description="Helical" evidence="1">
    <location>
        <begin position="41"/>
        <end position="64"/>
    </location>
</feature>
<evidence type="ECO:0000256" key="1">
    <source>
        <dbReference type="SAM" id="Phobius"/>
    </source>
</evidence>
<gene>
    <name evidence="2" type="ORF">NCTC10118_00421</name>
</gene>
<proteinExistence type="predicted"/>
<organism evidence="2 3">
    <name type="scientific">Mycoplasmopsis bovirhinis</name>
    <dbReference type="NCBI Taxonomy" id="29553"/>
    <lineage>
        <taxon>Bacteria</taxon>
        <taxon>Bacillati</taxon>
        <taxon>Mycoplasmatota</taxon>
        <taxon>Mycoplasmoidales</taxon>
        <taxon>Metamycoplasmataceae</taxon>
        <taxon>Mycoplasmopsis</taxon>
    </lineage>
</organism>
<protein>
    <submittedName>
        <fullName evidence="2">Uncharacterized protein</fullName>
    </submittedName>
</protein>
<name>A0A449AEC9_9BACT</name>
<evidence type="ECO:0000313" key="3">
    <source>
        <dbReference type="Proteomes" id="UP000289952"/>
    </source>
</evidence>
<reference evidence="2 3" key="1">
    <citation type="submission" date="2019-01" db="EMBL/GenBank/DDBJ databases">
        <authorList>
            <consortium name="Pathogen Informatics"/>
        </authorList>
    </citation>
    <scope>NUCLEOTIDE SEQUENCE [LARGE SCALE GENOMIC DNA]</scope>
    <source>
        <strain evidence="2 3">NCTC10118</strain>
    </source>
</reference>
<dbReference type="Proteomes" id="UP000289952">
    <property type="component" value="Chromosome"/>
</dbReference>
<keyword evidence="1" id="KW-0472">Membrane</keyword>
<keyword evidence="1" id="KW-1133">Transmembrane helix</keyword>
<keyword evidence="3" id="KW-1185">Reference proteome</keyword>